<comment type="similarity">
    <text evidence="2">Belongs to the autoinducer-2 exporter (AI-2E) (TC 2.A.86) family.</text>
</comment>
<keyword evidence="9" id="KW-1185">Reference proteome</keyword>
<dbReference type="EMBL" id="CP036287">
    <property type="protein sequence ID" value="QDU69380.1"/>
    <property type="molecule type" value="Genomic_DNA"/>
</dbReference>
<proteinExistence type="inferred from homology"/>
<dbReference type="Proteomes" id="UP000316921">
    <property type="component" value="Chromosome"/>
</dbReference>
<feature type="region of interest" description="Disordered" evidence="6">
    <location>
        <begin position="370"/>
        <end position="392"/>
    </location>
</feature>
<sequence length="392" mass="40534">MAPPPQSFSAEDRAASIAPLSRSAAVEWSVILLALIAVSGALYFAQPFFVPIVVAGLSQLALAPIIRAGRRIGLPSPVTAGILVLAVLVAGGLLVYYLAEPTQTWVEELPRQLRSVRYRLRETLESVERVTEAARTLDRSTDLSGNGTTLEVKPIAAGSPLLSGSTTVAAQGLVTAFLLFAMLAGNGGFLRSLVKILPRFSDKRLAVTVVRRIGLDISRYLFTITAINIGLGVAIALALWSIGMPNPALWGLMATLLNFIPYAGAVVGVGIVGLAAVAAFPVLADALLAMGLYAALTGLEGGVVTPVLVGRSLCLRPAVVLVWLLFWSFIWGVVGALIAIPMLVVLKILCDHVPGLGGLGAFLGEAASTESGPDESTAGAPGGLDAGVASAN</sequence>
<organism evidence="8 9">
    <name type="scientific">Engelhardtia mirabilis</name>
    <dbReference type="NCBI Taxonomy" id="2528011"/>
    <lineage>
        <taxon>Bacteria</taxon>
        <taxon>Pseudomonadati</taxon>
        <taxon>Planctomycetota</taxon>
        <taxon>Planctomycetia</taxon>
        <taxon>Planctomycetia incertae sedis</taxon>
        <taxon>Engelhardtia</taxon>
    </lineage>
</organism>
<feature type="transmembrane region" description="Helical" evidence="7">
    <location>
        <begin position="290"/>
        <end position="309"/>
    </location>
</feature>
<dbReference type="Pfam" id="PF01594">
    <property type="entry name" value="AI-2E_transport"/>
    <property type="match status" value="1"/>
</dbReference>
<dbReference type="KEGG" id="pbap:Pla133_44990"/>
<keyword evidence="3 7" id="KW-0812">Transmembrane</keyword>
<dbReference type="RefSeq" id="WP_419191834.1">
    <property type="nucleotide sequence ID" value="NZ_CP036287.1"/>
</dbReference>
<feature type="transmembrane region" description="Helical" evidence="7">
    <location>
        <begin position="168"/>
        <end position="194"/>
    </location>
</feature>
<evidence type="ECO:0000313" key="9">
    <source>
        <dbReference type="Proteomes" id="UP000316921"/>
    </source>
</evidence>
<evidence type="ECO:0000256" key="3">
    <source>
        <dbReference type="ARBA" id="ARBA00022692"/>
    </source>
</evidence>
<dbReference type="AlphaFoldDB" id="A0A518BR03"/>
<dbReference type="InterPro" id="IPR002549">
    <property type="entry name" value="AI-2E-like"/>
</dbReference>
<protein>
    <submittedName>
        <fullName evidence="8">AI-2 transport protein TqsA</fullName>
    </submittedName>
</protein>
<feature type="transmembrane region" description="Helical" evidence="7">
    <location>
        <begin position="220"/>
        <end position="242"/>
    </location>
</feature>
<dbReference type="GO" id="GO:0055085">
    <property type="term" value="P:transmembrane transport"/>
    <property type="evidence" value="ECO:0007669"/>
    <property type="project" value="TreeGrafter"/>
</dbReference>
<feature type="transmembrane region" description="Helical" evidence="7">
    <location>
        <begin position="321"/>
        <end position="346"/>
    </location>
</feature>
<feature type="transmembrane region" description="Helical" evidence="7">
    <location>
        <begin position="25"/>
        <end position="42"/>
    </location>
</feature>
<dbReference type="PANTHER" id="PTHR21716">
    <property type="entry name" value="TRANSMEMBRANE PROTEIN"/>
    <property type="match status" value="1"/>
</dbReference>
<dbReference type="GO" id="GO:0016020">
    <property type="term" value="C:membrane"/>
    <property type="evidence" value="ECO:0007669"/>
    <property type="project" value="UniProtKB-SubCell"/>
</dbReference>
<comment type="subcellular location">
    <subcellularLocation>
        <location evidence="1">Membrane</location>
        <topology evidence="1">Multi-pass membrane protein</topology>
    </subcellularLocation>
</comment>
<keyword evidence="5 7" id="KW-0472">Membrane</keyword>
<gene>
    <name evidence="8" type="primary">tqsA_3</name>
    <name evidence="8" type="ORF">Pla133_44990</name>
</gene>
<keyword evidence="4 7" id="KW-1133">Transmembrane helix</keyword>
<evidence type="ECO:0000256" key="6">
    <source>
        <dbReference type="SAM" id="MobiDB-lite"/>
    </source>
</evidence>
<evidence type="ECO:0000256" key="1">
    <source>
        <dbReference type="ARBA" id="ARBA00004141"/>
    </source>
</evidence>
<evidence type="ECO:0000256" key="2">
    <source>
        <dbReference type="ARBA" id="ARBA00009773"/>
    </source>
</evidence>
<reference evidence="8 9" key="1">
    <citation type="submission" date="2019-02" db="EMBL/GenBank/DDBJ databases">
        <title>Deep-cultivation of Planctomycetes and their phenomic and genomic characterization uncovers novel biology.</title>
        <authorList>
            <person name="Wiegand S."/>
            <person name="Jogler M."/>
            <person name="Boedeker C."/>
            <person name="Pinto D."/>
            <person name="Vollmers J."/>
            <person name="Rivas-Marin E."/>
            <person name="Kohn T."/>
            <person name="Peeters S.H."/>
            <person name="Heuer A."/>
            <person name="Rast P."/>
            <person name="Oberbeckmann S."/>
            <person name="Bunk B."/>
            <person name="Jeske O."/>
            <person name="Meyerdierks A."/>
            <person name="Storesund J.E."/>
            <person name="Kallscheuer N."/>
            <person name="Luecker S."/>
            <person name="Lage O.M."/>
            <person name="Pohl T."/>
            <person name="Merkel B.J."/>
            <person name="Hornburger P."/>
            <person name="Mueller R.-W."/>
            <person name="Bruemmer F."/>
            <person name="Labrenz M."/>
            <person name="Spormann A.M."/>
            <person name="Op den Camp H."/>
            <person name="Overmann J."/>
            <person name="Amann R."/>
            <person name="Jetten M.S.M."/>
            <person name="Mascher T."/>
            <person name="Medema M.H."/>
            <person name="Devos D.P."/>
            <person name="Kaster A.-K."/>
            <person name="Ovreas L."/>
            <person name="Rohde M."/>
            <person name="Galperin M.Y."/>
            <person name="Jogler C."/>
        </authorList>
    </citation>
    <scope>NUCLEOTIDE SEQUENCE [LARGE SCALE GENOMIC DNA]</scope>
    <source>
        <strain evidence="8 9">Pla133</strain>
    </source>
</reference>
<evidence type="ECO:0000256" key="7">
    <source>
        <dbReference type="SAM" id="Phobius"/>
    </source>
</evidence>
<evidence type="ECO:0000313" key="8">
    <source>
        <dbReference type="EMBL" id="QDU69380.1"/>
    </source>
</evidence>
<feature type="transmembrane region" description="Helical" evidence="7">
    <location>
        <begin position="262"/>
        <end position="283"/>
    </location>
</feature>
<dbReference type="PANTHER" id="PTHR21716:SF16">
    <property type="entry name" value="BLL1467 PROTEIN"/>
    <property type="match status" value="1"/>
</dbReference>
<evidence type="ECO:0000256" key="5">
    <source>
        <dbReference type="ARBA" id="ARBA00023136"/>
    </source>
</evidence>
<accession>A0A518BR03</accession>
<name>A0A518BR03_9BACT</name>
<evidence type="ECO:0000256" key="4">
    <source>
        <dbReference type="ARBA" id="ARBA00022989"/>
    </source>
</evidence>
<feature type="transmembrane region" description="Helical" evidence="7">
    <location>
        <begin position="78"/>
        <end position="99"/>
    </location>
</feature>